<feature type="region of interest" description="Disordered" evidence="1">
    <location>
        <begin position="2598"/>
        <end position="2622"/>
    </location>
</feature>
<keyword evidence="2" id="KW-0472">Membrane</keyword>
<sequence>MDLFTALGNVSFCAVGEHIPGLANDRTNNTSIVGCDVREVENDLYGSLSRDMNNHNLIHAANTTFSRNFHSELNAYTTTYTTTQVTSITLQTSFSDCLFLDASPPRMVQEFHVSTSSLSVSNCRFEGCRAEPSQRNTYGGGIAFESTSENAVSVDISGTTFVSCYAHTGSGITPNLKIVILKQTPVLINVPASSCSISKTSITNTVLKDCTIDMAEAGGRINYAEGTLSMDSVSFLNLHADGILHWLSTIMLEHQSSRIFELPAVQPTRTLHSSLTAFFEGNKEMTERITGGSDLTLNGQCLYTSKDIFENCWTASGQPSLSVAMKKISDWIVTNPVIHVSNATGEDKLFCWVPESQCKTMTDVIGNRLGPWYVGKIAMDEGEYRETKLAMKNQTLVVEGSGKTKTTMIDGGSSETLFTITTGQLTASKIQFVPSASSHLITLSAEGTVLVSDSSISTVETNVKLSKAVFSVSAGTLSLTGVDCSSLSFTDTTVLFLFSSLTRSLTLTNSSFSSISSDGSGSCICSTITTGQSVSIGEEGGSDSFSSCSSVGDGGALNVKLIDTGSLRIVSTHFSECSSDGVGGGLFVELDSTTSQTAWTLDLSGASFGTDIAKNTATKGPNLFLSGKYFETVVTSNTFPAVSGSEGEDMWGEDSNSTVKSSLLVYLVPISNTAIVGGSYAVDIKHCGHFGVGCVSIQKALNHVKTSGSSSLVLSFESGATLSESFSFETSQTVSFESASESPQTITVEAQGRFSVSSGTLSLNTLSFTTTVSLFSSSLISLNGGSLSVTKCTFTGFSSSESGAVVSGSLSSSSSLVVSGSSFVSCGSSKNGGGIAVESDANTPSSSLVMKASFSSCSCGVGQNGDWVYVSGSELSKLIVPSNWETTTSGLTQPTDSSKLWGVDSSPSGSSLASSTLLVYLIDHSSGSIFTSSSLGSEEIGCGESSTPCKTLSTSFSHLSSAPSNTLTVTDSSTLDFALTSTFTALTITGSSSPLKQLSVTSTGRFSAPSNELSLAHLAISPSSSPFSLSLFAVSGTGSLWITSCAISGFSSSSSSKVLSGTIGTGQTISILDTSFVSCSATSASGIVEVTISGTGELKMGGSTNFESCTLIDHGHLLKKRHFGGKEGAKDGYSLLFLWFGFQSGNLHVHSDGEDDGRCGEDVLPCSSLSHGMDKMKNGVGSGGFEVKDADTVLTLSTLNIVTGSVGTRTSSALSVSVGKVVVSSCTFGVSSSDFVLPVCSVDGGNVEFLPSLSVNRPSPSMPMLSVSGGSLVVNEFALTHSSTARASALLGLTGGRTTLMGSLSTLCSSTSPISVTSDAVLAVTDSTSLLSSDLTNLVSLNGGSVELGGSMLTFTRPSCLLAGSGSTSIVSSSLKCEDAPISCNSGTRSVSITLSVGHSLKIGEEDKDVSFKGWTSAENGGALGVSIAGGSLWITHTTFVSCSSSLNGGAISVTCTRNTPSSSLVVSASFSSCSCGVGKKGDWVYVSGSELSKLIVPSNWETTTSGLTQPGDSSKVWGVDNSPSGSSLASSTLLVYLIDHSSGSIFTSSSLGSEEIGCGESSTPCKTLSTSFSHLSSSPSNTLTVTDSSTLDFTLTSSLPALTLTGSSSPLKQLSVTSTGRFSAPSNELSLAHLAISPSSSPFPSTLISISESGVVTVTSCSFTSFTLSNSPLIDHQNGELNLKSSSFSNIHRSEGSGSCLHSALDGDMKLEVDDVWMDDVSVSNGKGDGFFISFPTSLSSTVASFTLTNLHFASSPSKPSNSNRHFLFLTGFNLSSWIGVGDSRFSGSFEGKDVETEWLWTEDEHAEIGLSASLLFYLTEHIGPVGVDESGYDIAKCGYQSVWCPTLPSALAKLPSSGSSTVVVQVRVEINTTIDFSSSTVLSGRTATSQLVVGEDSHFEVQTVNVNVEVSTLVVSLPSELSSSCLFITTEGSLTLTTVSFVSSDPTNVFSSQLINSAAPLSLTNVNISSASLSGNALIELWSDVVVDGCHFTSISRSTGLGSVIEANISETTEMKVTDSTFEDCFCGSTVNWIVLKGLNTATKTHSSWEGSFSLSSPRSGVMVDSDEHEPFSLIFVLYPRGASLVVSSSSGIDHRLCGNESVPCETIAGSASESGERSFSVRGSCLMGGELMIETEGLTIEGLNSNVGTLWMEGRSRIVQNMADYPKPVTFRHVCVDVSSSTLDSESSILHLSSGTLDVTSCSFKSSKAIGTRLVWMTKGTLKLHTISLSSLTFSTIPIVLSSLTEATLEHVTISDCSATSIINATSLPSLTLRTVVVERVQTPQPNFDVSNASKVEALCHWTGGVIELTGCTCTVEGSRLTDLSEGGFRVDGGSVEIHSSTFEETHDESLFFPSAHRNIVCMNEGRVSINSPNGGDGSPGLPSLWMDSSNCTLTKNSQPITAPLFIPTLDTAKSTSTKTKKMMKLTLVGTLLMPCDLHLEVFSVEANMAETGAVQSLDLSSIGMDWTETSVTVELNETVDFPNLKREHEWHGRLAYGLGTDRTSSLRVKLSASDERKAQAKAAMKWLIPLIAGIAALLIFFLILLVLLRKRKKNKEQKKTKLSEMGEINQPMDDIVKNDDPSMEMTDRLHHFSFDTPTEPNKTAEDAPNTKHSSLPDLPSERVEDFAEKKTNTTVIARGPDGKEVHIAQTKDTLYNRLHGPQPDEQLNRPQMRVQLVAALTAVHKHSPSAELLTRLNPHVVFFDSAGVVCLQVNQHPQPQASDRGNQTKREEEFDRWKAPEVANGEVKVDHQQAAVFSLGLLFWEIETGMVPFRELDAVNAQRQLGTGQLPPMDRITSESLVEMIEQCLDLEAENRPTLAELEKMLNPPSLHQPSQPLSLKPVPLVNKASYS</sequence>
<dbReference type="Proteomes" id="UP001281761">
    <property type="component" value="Unassembled WGS sequence"/>
</dbReference>
<evidence type="ECO:0000256" key="2">
    <source>
        <dbReference type="SAM" id="Phobius"/>
    </source>
</evidence>
<evidence type="ECO:0000256" key="1">
    <source>
        <dbReference type="SAM" id="MobiDB-lite"/>
    </source>
</evidence>
<dbReference type="InterPro" id="IPR006626">
    <property type="entry name" value="PbH1"/>
</dbReference>
<gene>
    <name evidence="4" type="ORF">BLNAU_19686</name>
</gene>
<keyword evidence="2" id="KW-0812">Transmembrane</keyword>
<dbReference type="SMART" id="SM00710">
    <property type="entry name" value="PbH1"/>
    <property type="match status" value="6"/>
</dbReference>
<proteinExistence type="predicted"/>
<dbReference type="SUPFAM" id="SSF56112">
    <property type="entry name" value="Protein kinase-like (PK-like)"/>
    <property type="match status" value="1"/>
</dbReference>
<evidence type="ECO:0000313" key="4">
    <source>
        <dbReference type="EMBL" id="KAK2945417.1"/>
    </source>
</evidence>
<feature type="domain" description="Protein kinase" evidence="3">
    <location>
        <begin position="2496"/>
        <end position="2835"/>
    </location>
</feature>
<dbReference type="InterPro" id="IPR011050">
    <property type="entry name" value="Pectin_lyase_fold/virulence"/>
</dbReference>
<evidence type="ECO:0000313" key="5">
    <source>
        <dbReference type="Proteomes" id="UP001281761"/>
    </source>
</evidence>
<reference evidence="4 5" key="1">
    <citation type="journal article" date="2022" name="bioRxiv">
        <title>Genomics of Preaxostyla Flagellates Illuminates Evolutionary Transitions and the Path Towards Mitochondrial Loss.</title>
        <authorList>
            <person name="Novak L.V.F."/>
            <person name="Treitli S.C."/>
            <person name="Pyrih J."/>
            <person name="Halakuc P."/>
            <person name="Pipaliya S.V."/>
            <person name="Vacek V."/>
            <person name="Brzon O."/>
            <person name="Soukal P."/>
            <person name="Eme L."/>
            <person name="Dacks J.B."/>
            <person name="Karnkowska A."/>
            <person name="Elias M."/>
            <person name="Hampl V."/>
        </authorList>
    </citation>
    <scope>NUCLEOTIDE SEQUENCE [LARGE SCALE GENOMIC DNA]</scope>
    <source>
        <strain evidence="4">NAU3</strain>
        <tissue evidence="4">Gut</tissue>
    </source>
</reference>
<feature type="transmembrane region" description="Helical" evidence="2">
    <location>
        <begin position="2530"/>
        <end position="2552"/>
    </location>
</feature>
<dbReference type="InterPro" id="IPR000719">
    <property type="entry name" value="Prot_kinase_dom"/>
</dbReference>
<keyword evidence="5" id="KW-1185">Reference proteome</keyword>
<protein>
    <recommendedName>
        <fullName evidence="3">Protein kinase domain-containing protein</fullName>
    </recommendedName>
</protein>
<dbReference type="SUPFAM" id="SSF51126">
    <property type="entry name" value="Pectin lyase-like"/>
    <property type="match status" value="2"/>
</dbReference>
<dbReference type="PROSITE" id="PS50011">
    <property type="entry name" value="PROTEIN_KINASE_DOM"/>
    <property type="match status" value="1"/>
</dbReference>
<dbReference type="Gene3D" id="1.10.510.10">
    <property type="entry name" value="Transferase(Phosphotransferase) domain 1"/>
    <property type="match status" value="1"/>
</dbReference>
<dbReference type="InterPro" id="IPR011009">
    <property type="entry name" value="Kinase-like_dom_sf"/>
</dbReference>
<dbReference type="EMBL" id="JARBJD010000262">
    <property type="protein sequence ID" value="KAK2945417.1"/>
    <property type="molecule type" value="Genomic_DNA"/>
</dbReference>
<dbReference type="Pfam" id="PF07714">
    <property type="entry name" value="PK_Tyr_Ser-Thr"/>
    <property type="match status" value="1"/>
</dbReference>
<keyword evidence="2" id="KW-1133">Transmembrane helix</keyword>
<name>A0ABQ9X391_9EUKA</name>
<evidence type="ECO:0000259" key="3">
    <source>
        <dbReference type="PROSITE" id="PS50011"/>
    </source>
</evidence>
<comment type="caution">
    <text evidence="4">The sequence shown here is derived from an EMBL/GenBank/DDBJ whole genome shotgun (WGS) entry which is preliminary data.</text>
</comment>
<accession>A0ABQ9X391</accession>
<organism evidence="4 5">
    <name type="scientific">Blattamonas nauphoetae</name>
    <dbReference type="NCBI Taxonomy" id="2049346"/>
    <lineage>
        <taxon>Eukaryota</taxon>
        <taxon>Metamonada</taxon>
        <taxon>Preaxostyla</taxon>
        <taxon>Oxymonadida</taxon>
        <taxon>Blattamonas</taxon>
    </lineage>
</organism>
<dbReference type="InterPro" id="IPR001245">
    <property type="entry name" value="Ser-Thr/Tyr_kinase_cat_dom"/>
</dbReference>